<gene>
    <name evidence="1" type="ORF">OFUS_LOCUS4152</name>
</gene>
<accession>A0A8J1TGE6</accession>
<evidence type="ECO:0000313" key="1">
    <source>
        <dbReference type="EMBL" id="CAH1777040.1"/>
    </source>
</evidence>
<proteinExistence type="predicted"/>
<name>A0A8J1TGE6_OWEFU</name>
<reference evidence="1" key="1">
    <citation type="submission" date="2022-03" db="EMBL/GenBank/DDBJ databases">
        <authorList>
            <person name="Martin C."/>
        </authorList>
    </citation>
    <scope>NUCLEOTIDE SEQUENCE</scope>
</reference>
<dbReference type="EMBL" id="CAIIXF020000002">
    <property type="protein sequence ID" value="CAH1777040.1"/>
    <property type="molecule type" value="Genomic_DNA"/>
</dbReference>
<dbReference type="AlphaFoldDB" id="A0A8J1TGE6"/>
<sequence>MASTPVRESSNVAEDVRFLSSQMEDTVKIVRYSDGEVSMKYPSDNVTTKGDSGMNTLTTGELSAPEVKYGKSGELSTQGKVDIEVENLSGAYAQGGARPKIQPRMTPRPHDVVKTKLAFSELPFRETPLSVYGDNQKDYVAGASNWPERSPGHDSNVDLSLPPPLKRQTPITSVDTNPFRSFQSGGQTDGSLFPANRIYHDPKSTQVVVTNIKSTVVESPSASYYRARTTSSGVRRASPTVTLYGPPTSHTGVTSSYSMAPPVWPNPYLPYMYGQGYPLPQVYPNVNTLEGVNHAHMPIPGQMYSQEGQSVPFIQGFRGAFQTSRPASQRGSDVNNDPSKHITNPFMSENQTMVPGPYPLPRVASRVASPFVPIANNSNVMVPYGSHLVQSPVPVHPLTTPVAPSTVPPQTRTHSVENIPNFPKLSPYDGTSHWPDFRTQFEIIASINNWSSSTKAVQLIALLRKDALSTLTDLDSDERSYEKIIEALNMRFDPPHQAGNFRDKLHDRIRKPKESVTELAHDIRRLVKKAYPEANAQIREVMAIDSFRKALNDVNFEWAVKNKDPTTLNEALQIALKYDTFHANRTQPNLSLRSTTVLPDVTPEVIISEKVNLLSSDVAATMAENARLTEEIKRLKEGKSSQRPYRFQGECWYCEKKGHKKFECRKRQYDEKNGIEPPQKSQNSKN</sequence>
<dbReference type="Proteomes" id="UP000749559">
    <property type="component" value="Unassembled WGS sequence"/>
</dbReference>
<dbReference type="PANTHER" id="PTHR45823">
    <property type="entry name" value="T-SNARE COILED-COIL HOMOLOGY DOMAIN-CONTAINING PROTEIN"/>
    <property type="match status" value="1"/>
</dbReference>
<comment type="caution">
    <text evidence="1">The sequence shown here is derived from an EMBL/GenBank/DDBJ whole genome shotgun (WGS) entry which is preliminary data.</text>
</comment>
<dbReference type="OrthoDB" id="6118021at2759"/>
<dbReference type="PANTHER" id="PTHR45823:SF1">
    <property type="entry name" value="T-SNARE COILED-COIL HOMOLOGY DOMAIN-CONTAINING PROTEIN"/>
    <property type="match status" value="1"/>
</dbReference>
<organism evidence="1 2">
    <name type="scientific">Owenia fusiformis</name>
    <name type="common">Polychaete worm</name>
    <dbReference type="NCBI Taxonomy" id="6347"/>
    <lineage>
        <taxon>Eukaryota</taxon>
        <taxon>Metazoa</taxon>
        <taxon>Spiralia</taxon>
        <taxon>Lophotrochozoa</taxon>
        <taxon>Annelida</taxon>
        <taxon>Polychaeta</taxon>
        <taxon>Sedentaria</taxon>
        <taxon>Canalipalpata</taxon>
        <taxon>Sabellida</taxon>
        <taxon>Oweniida</taxon>
        <taxon>Oweniidae</taxon>
        <taxon>Owenia</taxon>
    </lineage>
</organism>
<evidence type="ECO:0000313" key="2">
    <source>
        <dbReference type="Proteomes" id="UP000749559"/>
    </source>
</evidence>
<protein>
    <submittedName>
        <fullName evidence="1">Uncharacterized protein</fullName>
    </submittedName>
</protein>
<keyword evidence="2" id="KW-1185">Reference proteome</keyword>